<dbReference type="Gene3D" id="1.10.3210.10">
    <property type="entry name" value="Hypothetical protein af1432"/>
    <property type="match status" value="1"/>
</dbReference>
<dbReference type="EMBL" id="SLWB01000001">
    <property type="protein sequence ID" value="TCN72821.1"/>
    <property type="molecule type" value="Genomic_DNA"/>
</dbReference>
<dbReference type="InterPro" id="IPR003607">
    <property type="entry name" value="HD/PDEase_dom"/>
</dbReference>
<comment type="caution">
    <text evidence="3">The sequence shown here is derived from an EMBL/GenBank/DDBJ whole genome shotgun (WGS) entry which is preliminary data.</text>
</comment>
<dbReference type="InterPro" id="IPR006674">
    <property type="entry name" value="HD_domain"/>
</dbReference>
<dbReference type="SUPFAM" id="SSF109604">
    <property type="entry name" value="HD-domain/PDEase-like"/>
    <property type="match status" value="1"/>
</dbReference>
<dbReference type="InterPro" id="IPR011624">
    <property type="entry name" value="Metal-dep_PHydrolase_7TM_extra"/>
</dbReference>
<dbReference type="InterPro" id="IPR006675">
    <property type="entry name" value="HDIG_dom"/>
</dbReference>
<dbReference type="Pfam" id="PF01966">
    <property type="entry name" value="HD"/>
    <property type="match status" value="1"/>
</dbReference>
<feature type="transmembrane region" description="Helical" evidence="1">
    <location>
        <begin position="306"/>
        <end position="324"/>
    </location>
</feature>
<feature type="transmembrane region" description="Helical" evidence="1">
    <location>
        <begin position="399"/>
        <end position="417"/>
    </location>
</feature>
<dbReference type="NCBIfam" id="TIGR00277">
    <property type="entry name" value="HDIG"/>
    <property type="match status" value="1"/>
</dbReference>
<dbReference type="SMART" id="SM00471">
    <property type="entry name" value="HDc"/>
    <property type="match status" value="1"/>
</dbReference>
<keyword evidence="4" id="KW-1185">Reference proteome</keyword>
<evidence type="ECO:0000259" key="2">
    <source>
        <dbReference type="PROSITE" id="PS51831"/>
    </source>
</evidence>
<keyword evidence="1" id="KW-1133">Transmembrane helix</keyword>
<dbReference type="CDD" id="cd00077">
    <property type="entry name" value="HDc"/>
    <property type="match status" value="1"/>
</dbReference>
<dbReference type="Pfam" id="PF07698">
    <property type="entry name" value="7TM-7TMR_HD"/>
    <property type="match status" value="1"/>
</dbReference>
<gene>
    <name evidence="3" type="ORF">CLV25_10139</name>
</gene>
<feature type="transmembrane region" description="Helical" evidence="1">
    <location>
        <begin position="271"/>
        <end position="294"/>
    </location>
</feature>
<name>A0A4V2RQT6_9BACT</name>
<evidence type="ECO:0000256" key="1">
    <source>
        <dbReference type="SAM" id="Phobius"/>
    </source>
</evidence>
<dbReference type="PROSITE" id="PS51831">
    <property type="entry name" value="HD"/>
    <property type="match status" value="1"/>
</dbReference>
<feature type="transmembrane region" description="Helical" evidence="1">
    <location>
        <begin position="355"/>
        <end position="379"/>
    </location>
</feature>
<dbReference type="AlphaFoldDB" id="A0A4V2RQT6"/>
<protein>
    <recommendedName>
        <fullName evidence="2">HD domain-containing protein</fullName>
    </recommendedName>
</protein>
<feature type="transmembrane region" description="Helical" evidence="1">
    <location>
        <begin position="429"/>
        <end position="450"/>
    </location>
</feature>
<dbReference type="Pfam" id="PF07697">
    <property type="entry name" value="7TMR-HDED"/>
    <property type="match status" value="1"/>
</dbReference>
<keyword evidence="1" id="KW-0812">Transmembrane</keyword>
<dbReference type="InterPro" id="IPR011621">
    <property type="entry name" value="Metal-dep_PHydrolase_7TM_intra"/>
</dbReference>
<feature type="transmembrane region" description="Helical" evidence="1">
    <location>
        <begin position="330"/>
        <end position="348"/>
    </location>
</feature>
<proteinExistence type="predicted"/>
<evidence type="ECO:0000313" key="3">
    <source>
        <dbReference type="EMBL" id="TCN72821.1"/>
    </source>
</evidence>
<reference evidence="3 4" key="1">
    <citation type="submission" date="2019-03" db="EMBL/GenBank/DDBJ databases">
        <title>Genomic Encyclopedia of Archaeal and Bacterial Type Strains, Phase II (KMG-II): from individual species to whole genera.</title>
        <authorList>
            <person name="Goeker M."/>
        </authorList>
    </citation>
    <scope>NUCLEOTIDE SEQUENCE [LARGE SCALE GENOMIC DNA]</scope>
    <source>
        <strain evidence="3 4">RL-C</strain>
    </source>
</reference>
<organism evidence="3 4">
    <name type="scientific">Acetobacteroides hydrogenigenes</name>
    <dbReference type="NCBI Taxonomy" id="979970"/>
    <lineage>
        <taxon>Bacteria</taxon>
        <taxon>Pseudomonadati</taxon>
        <taxon>Bacteroidota</taxon>
        <taxon>Bacteroidia</taxon>
        <taxon>Bacteroidales</taxon>
        <taxon>Rikenellaceae</taxon>
        <taxon>Acetobacteroides</taxon>
    </lineage>
</organism>
<keyword evidence="1" id="KW-0472">Membrane</keyword>
<dbReference type="InterPro" id="IPR052722">
    <property type="entry name" value="PgpH_phosphodiesterase"/>
</dbReference>
<dbReference type="PANTHER" id="PTHR36442:SF1">
    <property type="entry name" value="CYCLIC-DI-AMP PHOSPHODIESTERASE PGPH"/>
    <property type="match status" value="1"/>
</dbReference>
<dbReference type="PANTHER" id="PTHR36442">
    <property type="entry name" value="CYCLIC-DI-AMP PHOSPHODIESTERASE PGPH"/>
    <property type="match status" value="1"/>
</dbReference>
<dbReference type="Proteomes" id="UP000294830">
    <property type="component" value="Unassembled WGS sequence"/>
</dbReference>
<feature type="domain" description="HD" evidence="2">
    <location>
        <begin position="486"/>
        <end position="629"/>
    </location>
</feature>
<evidence type="ECO:0000313" key="4">
    <source>
        <dbReference type="Proteomes" id="UP000294830"/>
    </source>
</evidence>
<accession>A0A4V2RQT6</accession>
<sequence length="691" mass="78106">MMKFSNLKIYKTKRPILVLLFLLAAVAIVWILPKTPTFKQEYRMGAMWLHADLYAPFDIPLYKTEAELSAEKRQLRAKSLPLFRLSARSGALSLNSLMEQKLPSGWSMPLTEYRRVMGSIADLLKGVYDKGVVSEVDLAQVASQKKDNILVIIDENVTQLSVSDIFTVNSATAYILSQITPMYFDSNLKRAKAFIQAIELNGYIKPNLDYDKKATAQFLSDKLNDVSISNGMISAGQKIVSKGELVNEATFKMLESLKRENASRFSYTKNIYYLVAGQLLLVGGALALLYLFLFGYRHEVLEGYRTTIFLLLSIVGMVALVAWVVKIESVSIFIVPIAISAMFIRTFYDSRVAFFTYNIIVLICAMVAPNSFEFVMMNYFPGVVAIFTMKHIYRSGGRIFVAVLVVFITYLTSYLALSLLKDAVFDSQAAWNVLWLFVNALCVLIAYQFAYPIERLFGFLSDATLHELTDTNQPLLRELSELAPGTFQHSLQVANLGEAVAREVGGNPLLIRAGALYHDVGKMNNPSYFTENQSSNFNPHRNLDPDESAAIIIRHVTDGVQIARKYRLHSSIIRFIRTHHGTTKVKYFYKKYIESSNEQNIDGRFTYTGPKPLSKEETILMLADGVEAASRSLKEYTPETISQLVDDIVKMKMDDGQLDRADISLSEVTLTKEIFKRKLLNIYHSRVEYPK</sequence>
<dbReference type="OrthoDB" id="9806952at2"/>